<proteinExistence type="predicted"/>
<evidence type="ECO:0000313" key="2">
    <source>
        <dbReference type="EMBL" id="CAA9442823.1"/>
    </source>
</evidence>
<accession>A0A6J4QPC3</accession>
<feature type="transmembrane region" description="Helical" evidence="1">
    <location>
        <begin position="73"/>
        <end position="93"/>
    </location>
</feature>
<feature type="transmembrane region" description="Helical" evidence="1">
    <location>
        <begin position="150"/>
        <end position="167"/>
    </location>
</feature>
<dbReference type="EMBL" id="CADCVF010000002">
    <property type="protein sequence ID" value="CAA9442823.1"/>
    <property type="molecule type" value="Genomic_DNA"/>
</dbReference>
<feature type="transmembrane region" description="Helical" evidence="1">
    <location>
        <begin position="126"/>
        <end position="144"/>
    </location>
</feature>
<keyword evidence="1" id="KW-1133">Transmembrane helix</keyword>
<organism evidence="2">
    <name type="scientific">uncultured Rubrobacteraceae bacterium</name>
    <dbReference type="NCBI Taxonomy" id="349277"/>
    <lineage>
        <taxon>Bacteria</taxon>
        <taxon>Bacillati</taxon>
        <taxon>Actinomycetota</taxon>
        <taxon>Rubrobacteria</taxon>
        <taxon>Rubrobacterales</taxon>
        <taxon>Rubrobacteraceae</taxon>
        <taxon>environmental samples</taxon>
    </lineage>
</organism>
<sequence>MTSSDLVRWGGVATMLAGVAFAGSALVGLVFGLGVNALLPALLFASAFGLLTVGFVGFHALQKANYGLIGRAGFYILVVVLSVEFVGRIVLALSGSETYWILDIGSLGALIGFVLYGVATLQARVLPWWCGVAIIVGLPVRIAMFPVDPWGLVVFGLLWLALGGVLWSRREASTEQPARVS</sequence>
<evidence type="ECO:0008006" key="3">
    <source>
        <dbReference type="Google" id="ProtNLM"/>
    </source>
</evidence>
<dbReference type="AlphaFoldDB" id="A0A6J4QPC3"/>
<keyword evidence="1" id="KW-0472">Membrane</keyword>
<protein>
    <recommendedName>
        <fullName evidence="3">DUF308 domain-containing protein</fullName>
    </recommendedName>
</protein>
<keyword evidence="1" id="KW-0812">Transmembrane</keyword>
<feature type="transmembrane region" description="Helical" evidence="1">
    <location>
        <begin position="99"/>
        <end position="119"/>
    </location>
</feature>
<feature type="transmembrane region" description="Helical" evidence="1">
    <location>
        <begin position="12"/>
        <end position="35"/>
    </location>
</feature>
<feature type="transmembrane region" description="Helical" evidence="1">
    <location>
        <begin position="41"/>
        <end position="61"/>
    </location>
</feature>
<reference evidence="2" key="1">
    <citation type="submission" date="2020-02" db="EMBL/GenBank/DDBJ databases">
        <authorList>
            <person name="Meier V. D."/>
        </authorList>
    </citation>
    <scope>NUCLEOTIDE SEQUENCE</scope>
    <source>
        <strain evidence="2">AVDCRST_MAG58</strain>
    </source>
</reference>
<name>A0A6J4QPC3_9ACTN</name>
<evidence type="ECO:0000256" key="1">
    <source>
        <dbReference type="SAM" id="Phobius"/>
    </source>
</evidence>
<gene>
    <name evidence="2" type="ORF">AVDCRST_MAG58-118</name>
</gene>